<dbReference type="SUPFAM" id="SSF51998">
    <property type="entry name" value="PFL-like glycyl radical enzymes"/>
    <property type="match status" value="1"/>
</dbReference>
<evidence type="ECO:0000256" key="3">
    <source>
        <dbReference type="ARBA" id="ARBA00012274"/>
    </source>
</evidence>
<evidence type="ECO:0000256" key="5">
    <source>
        <dbReference type="ARBA" id="ARBA00022628"/>
    </source>
</evidence>
<feature type="region of interest" description="Disordered" evidence="14">
    <location>
        <begin position="980"/>
        <end position="1004"/>
    </location>
</feature>
<comment type="function">
    <text evidence="11 13">Catalyzes the reduction of ribonucleotides to deoxyribonucleotides. May function to provide a pool of deoxyribonucleotide precursors for DNA repair during oxygen limitation and/or for immediate growth after restoration of oxygen.</text>
</comment>
<name>A0A7Y3XW32_CLOCO</name>
<evidence type="ECO:0000256" key="12">
    <source>
        <dbReference type="ARBA" id="ARBA00047754"/>
    </source>
</evidence>
<dbReference type="EMBL" id="JABFIF010000003">
    <property type="protein sequence ID" value="NOH15334.1"/>
    <property type="molecule type" value="Genomic_DNA"/>
</dbReference>
<dbReference type="NCBIfam" id="TIGR02504">
    <property type="entry name" value="NrdJ_Z"/>
    <property type="match status" value="1"/>
</dbReference>
<evidence type="ECO:0000256" key="1">
    <source>
        <dbReference type="ARBA" id="ARBA00001922"/>
    </source>
</evidence>
<evidence type="ECO:0000256" key="8">
    <source>
        <dbReference type="ARBA" id="ARBA00023002"/>
    </source>
</evidence>
<dbReference type="GO" id="GO:0071897">
    <property type="term" value="P:DNA biosynthetic process"/>
    <property type="evidence" value="ECO:0007669"/>
    <property type="project" value="UniProtKB-KW"/>
</dbReference>
<dbReference type="Pfam" id="PF12637">
    <property type="entry name" value="TSCPD"/>
    <property type="match status" value="1"/>
</dbReference>
<organism evidence="18 19">
    <name type="scientific">Clostridium cochlearium</name>
    <dbReference type="NCBI Taxonomy" id="1494"/>
    <lineage>
        <taxon>Bacteria</taxon>
        <taxon>Bacillati</taxon>
        <taxon>Bacillota</taxon>
        <taxon>Clostridia</taxon>
        <taxon>Eubacteriales</taxon>
        <taxon>Clostridiaceae</taxon>
        <taxon>Clostridium</taxon>
    </lineage>
</organism>
<dbReference type="RefSeq" id="WP_171302874.1">
    <property type="nucleotide sequence ID" value="NZ_JABFIF010000003.1"/>
</dbReference>
<evidence type="ECO:0000256" key="9">
    <source>
        <dbReference type="ARBA" id="ARBA00023157"/>
    </source>
</evidence>
<dbReference type="InterPro" id="IPR013678">
    <property type="entry name" value="RNR_2_N"/>
</dbReference>
<dbReference type="GO" id="GO:0000166">
    <property type="term" value="F:nucleotide binding"/>
    <property type="evidence" value="ECO:0007669"/>
    <property type="project" value="UniProtKB-KW"/>
</dbReference>
<dbReference type="Pfam" id="PF02867">
    <property type="entry name" value="Ribonuc_red_lgC"/>
    <property type="match status" value="1"/>
</dbReference>
<proteinExistence type="inferred from homology"/>
<evidence type="ECO:0000259" key="15">
    <source>
        <dbReference type="Pfam" id="PF02867"/>
    </source>
</evidence>
<dbReference type="GO" id="GO:0050897">
    <property type="term" value="F:cobalt ion binding"/>
    <property type="evidence" value="ECO:0007669"/>
    <property type="project" value="InterPro"/>
</dbReference>
<dbReference type="GO" id="GO:0004748">
    <property type="term" value="F:ribonucleoside-diphosphate reductase activity, thioredoxin disulfide as acceptor"/>
    <property type="evidence" value="ECO:0007669"/>
    <property type="project" value="UniProtKB-EC"/>
</dbReference>
<dbReference type="NCBIfam" id="NF005122">
    <property type="entry name" value="PRK06556.1"/>
    <property type="match status" value="1"/>
</dbReference>
<dbReference type="PRINTS" id="PR01183">
    <property type="entry name" value="RIBORDTASEM1"/>
</dbReference>
<keyword evidence="6 13" id="KW-0237">DNA synthesis</keyword>
<keyword evidence="5 13" id="KW-0846">Cobalamin</keyword>
<dbReference type="PANTHER" id="PTHR43371">
    <property type="entry name" value="VITAMIN B12-DEPENDENT RIBONUCLEOTIDE REDUCTASE"/>
    <property type="match status" value="1"/>
</dbReference>
<keyword evidence="7 13" id="KW-0547">Nucleotide-binding</keyword>
<evidence type="ECO:0000256" key="6">
    <source>
        <dbReference type="ARBA" id="ARBA00022634"/>
    </source>
</evidence>
<comment type="catalytic activity">
    <reaction evidence="12 13">
        <text>a 2'-deoxyribonucleoside 5'-diphosphate + [thioredoxin]-disulfide + H2O = a ribonucleoside 5'-diphosphate + [thioredoxin]-dithiol</text>
        <dbReference type="Rhea" id="RHEA:23252"/>
        <dbReference type="Rhea" id="RHEA-COMP:10698"/>
        <dbReference type="Rhea" id="RHEA-COMP:10700"/>
        <dbReference type="ChEBI" id="CHEBI:15377"/>
        <dbReference type="ChEBI" id="CHEBI:29950"/>
        <dbReference type="ChEBI" id="CHEBI:50058"/>
        <dbReference type="ChEBI" id="CHEBI:57930"/>
        <dbReference type="ChEBI" id="CHEBI:73316"/>
        <dbReference type="EC" id="1.17.4.1"/>
    </reaction>
</comment>
<dbReference type="GO" id="GO:0031419">
    <property type="term" value="F:cobalamin binding"/>
    <property type="evidence" value="ECO:0007669"/>
    <property type="project" value="UniProtKB-KW"/>
</dbReference>
<evidence type="ECO:0000313" key="19">
    <source>
        <dbReference type="Proteomes" id="UP000528432"/>
    </source>
</evidence>
<protein>
    <recommendedName>
        <fullName evidence="4 13">Vitamin B12-dependent ribonucleotide reductase</fullName>
        <ecNumber evidence="3 13">1.17.4.1</ecNumber>
    </recommendedName>
</protein>
<evidence type="ECO:0000256" key="13">
    <source>
        <dbReference type="RuleBase" id="RU364064"/>
    </source>
</evidence>
<evidence type="ECO:0000313" key="18">
    <source>
        <dbReference type="EMBL" id="NOH15334.1"/>
    </source>
</evidence>
<dbReference type="AlphaFoldDB" id="A0A7Y3XW32"/>
<keyword evidence="10 13" id="KW-0170">Cobalt</keyword>
<comment type="caution">
    <text evidence="18">The sequence shown here is derived from an EMBL/GenBank/DDBJ whole genome shotgun (WGS) entry which is preliminary data.</text>
</comment>
<feature type="domain" description="Ribonucleotide reductase large subunit C-terminal" evidence="15">
    <location>
        <begin position="186"/>
        <end position="781"/>
    </location>
</feature>
<evidence type="ECO:0000256" key="2">
    <source>
        <dbReference type="ARBA" id="ARBA00007405"/>
    </source>
</evidence>
<keyword evidence="8 13" id="KW-0560">Oxidoreductase</keyword>
<evidence type="ECO:0000256" key="7">
    <source>
        <dbReference type="ARBA" id="ARBA00022741"/>
    </source>
</evidence>
<sequence>MELLNNLDYTDSLNKIIRRKFTKELEKNKNLTVFDLFKWKSVDVFLKDHKTGKVLVDMKDLEFPEHYSQNSCDIIASKYFRKAGVPNKYGYENSMKMVAHRMVNFWTTALYKQGLLKTKEEKQIFYDEMVYALLAQMYAPNSPQWFNTGLCMEYGIKGSPNGTYYYDENLKQVVESTDSYSRTQASACFILSIEDKLLGPHSISDQYVNETKLFKGGSGAGTNFSTIRAKGEKLSGGGVSSGLMSFLKGLDRNAGAIKSGGTTRRAAKMVCLDINHPEILDFITWKSNEEDKVRALGKMGYDIDIDGEAYETVSGQNSNNSVRFSDFFMKKVKNSAKNLSPVPDDDTIELTGRVDSSLNKKVKVKYLWDSFATSAWMCADPAPQFSDTFNAWHTCPAGEDGDINAKHNRINSTNPCGEYAFLDDSSCNLASINIYKFYDDERKNIDLESYLHVVGLVQLALEASIYWGQFPTKDISRKTYMFRATGLGITNLASLLMVLGYPYNSEEARNISSSLVGLLTGYSYYISSLMAKEIGAFEKFSINKPYMLRVIKNHARVAGSITSPYEDLNYNPIKVDHKLLENIGFSELSSLLKKSWLKALDSGEKYGYRNAQVSVIAPTGTISFAMDCAATSIEPFFSHVVYKKLSGGGMMTVTNPVIELSLKNLGYSEEQIKDILQYVLEKEVVETKEGFKYEKVLDGKIEGAPHLKKEHYAIFDTANKCGSGKRYIEPMGHVKMVAALTPLISGAISKTVNLPNNATVEDFKKVILTSWELGIKGITLYRDGCKASQPLNISLSSEKDFKLEDLSYKKLLEKAKELERELQRGVPYSKREKAIGIRNGTTHPAQINDVKIYTTVNRRQNGEISEIYITTDREGTTIMGLLNSLSKALSIMLQYHVPPQDISKMLRGQKYEPYGFVQKHPYIKYVSSISDLISKIIDIEVGDFSRCQVKPENYDLNTNARNIFNTKDIIKDQIATNSPNYANGESKNSNNNNNVSNNDLNSDNMYRTVKGNTIAGERLYCSTCPTCSSTRMVRNGTCLVCLDCGSTTGCS</sequence>
<dbReference type="InterPro" id="IPR050862">
    <property type="entry name" value="RdRp_reductase_class-2"/>
</dbReference>
<comment type="similarity">
    <text evidence="2 13">Belongs to the ribonucleoside diphosphate reductase class-2 family.</text>
</comment>
<evidence type="ECO:0000256" key="10">
    <source>
        <dbReference type="ARBA" id="ARBA00023285"/>
    </source>
</evidence>
<keyword evidence="9" id="KW-1015">Disulfide bond</keyword>
<dbReference type="InterPro" id="IPR000788">
    <property type="entry name" value="RNR_lg_C"/>
</dbReference>
<evidence type="ECO:0000259" key="17">
    <source>
        <dbReference type="Pfam" id="PF12637"/>
    </source>
</evidence>
<evidence type="ECO:0000256" key="4">
    <source>
        <dbReference type="ARBA" id="ARBA00014409"/>
    </source>
</evidence>
<feature type="domain" description="Ribonucleotide reductase class II vitamin B12-dependent N-terminal" evidence="16">
    <location>
        <begin position="44"/>
        <end position="136"/>
    </location>
</feature>
<dbReference type="InterPro" id="IPR013344">
    <property type="entry name" value="RNR_NrdJ/NrdZ"/>
</dbReference>
<evidence type="ECO:0000256" key="14">
    <source>
        <dbReference type="SAM" id="MobiDB-lite"/>
    </source>
</evidence>
<accession>A0A7Y3XW32</accession>
<reference evidence="18 19" key="1">
    <citation type="submission" date="2020-05" db="EMBL/GenBank/DDBJ databases">
        <title>Draft genome sequence of Clostridium cochlearium strain AGROS13 isolated from a sheep dairy farm in New Zealand.</title>
        <authorList>
            <person name="Gupta T.B."/>
            <person name="Jauregui R."/>
            <person name="Risson A.N."/>
            <person name="Brightwell G."/>
            <person name="Maclean P."/>
        </authorList>
    </citation>
    <scope>NUCLEOTIDE SEQUENCE [LARGE SCALE GENOMIC DNA]</scope>
    <source>
        <strain evidence="18 19">AGROS13</strain>
    </source>
</reference>
<feature type="domain" description="TSCPD" evidence="17">
    <location>
        <begin position="845"/>
        <end position="938"/>
    </location>
</feature>
<gene>
    <name evidence="18" type="ORF">HMJ28_02855</name>
</gene>
<evidence type="ECO:0000259" key="16">
    <source>
        <dbReference type="Pfam" id="PF08471"/>
    </source>
</evidence>
<comment type="cofactor">
    <cofactor evidence="1 13">
        <name>adenosylcob(III)alamin</name>
        <dbReference type="ChEBI" id="CHEBI:18408"/>
    </cofactor>
</comment>
<dbReference type="EC" id="1.17.4.1" evidence="3 13"/>
<dbReference type="InterPro" id="IPR024434">
    <property type="entry name" value="TSCPD_dom"/>
</dbReference>
<dbReference type="Pfam" id="PF08471">
    <property type="entry name" value="Ribonuc_red_2_N"/>
    <property type="match status" value="1"/>
</dbReference>
<dbReference type="Gene3D" id="3.20.70.20">
    <property type="match status" value="1"/>
</dbReference>
<evidence type="ECO:0000256" key="11">
    <source>
        <dbReference type="ARBA" id="ARBA00025437"/>
    </source>
</evidence>
<dbReference type="Proteomes" id="UP000528432">
    <property type="component" value="Unassembled WGS sequence"/>
</dbReference>
<dbReference type="PANTHER" id="PTHR43371:SF1">
    <property type="entry name" value="RIBONUCLEOSIDE-DIPHOSPHATE REDUCTASE"/>
    <property type="match status" value="1"/>
</dbReference>
<dbReference type="CDD" id="cd02888">
    <property type="entry name" value="RNR_II_dimer"/>
    <property type="match status" value="1"/>
</dbReference>